<dbReference type="Gene3D" id="1.20.1280.50">
    <property type="match status" value="1"/>
</dbReference>
<dbReference type="InterPro" id="IPR001810">
    <property type="entry name" value="F-box_dom"/>
</dbReference>
<dbReference type="Pfam" id="PF12937">
    <property type="entry name" value="F-box-like"/>
    <property type="match status" value="1"/>
</dbReference>
<proteinExistence type="predicted"/>
<sequence length="361" mass="40150">MPRSTKPLQFQQLPFEVLGLIAAHLPTLDDLFALAAVCRMLVSLLRIDSVWRAAYLKTSPHWQTCGLSLPGYLSDNWISYHNLAVATRSTCAMCASMDVNAMTPRIQRWSRQDAVHARERLKKLLHPSAAELTIIRAHSVDNCVLVATWISAHSLDDIAVNASSTGDCAGNVANFNGMRTQAKMRRWIRRSSISNWEGERQQVFQCAAEAVDLMNNRRVEDWTALCVSECQRSAGDSDNASTSNVHAAADHTLAAPVDRQEPSTACSGEALTWGLQDADWSRIEQWSADCMRHNGFGEILLPRLQTCTLSARLELLARTAAIALRWWVGRGNCMFIFEVRGGLPQRVLLVDRLSKSLLPLP</sequence>
<protein>
    <recommendedName>
        <fullName evidence="1">F-box domain-containing protein</fullName>
    </recommendedName>
</protein>
<evidence type="ECO:0000313" key="2">
    <source>
        <dbReference type="EMBL" id="CAE0747972.1"/>
    </source>
</evidence>
<reference evidence="2" key="1">
    <citation type="submission" date="2021-01" db="EMBL/GenBank/DDBJ databases">
        <authorList>
            <person name="Corre E."/>
            <person name="Pelletier E."/>
            <person name="Niang G."/>
            <person name="Scheremetjew M."/>
            <person name="Finn R."/>
            <person name="Kale V."/>
            <person name="Holt S."/>
            <person name="Cochrane G."/>
            <person name="Meng A."/>
            <person name="Brown T."/>
            <person name="Cohen L."/>
        </authorList>
    </citation>
    <scope>NUCLEOTIDE SEQUENCE</scope>
    <source>
        <strain evidence="2">CCMP645</strain>
    </source>
</reference>
<dbReference type="SUPFAM" id="SSF81383">
    <property type="entry name" value="F-box domain"/>
    <property type="match status" value="1"/>
</dbReference>
<dbReference type="AlphaFoldDB" id="A0A7S4AYE1"/>
<accession>A0A7S4AYE1</accession>
<gene>
    <name evidence="2" type="ORF">PCAR00345_LOCUS554</name>
</gene>
<organism evidence="2">
    <name type="scientific">Chrysotila carterae</name>
    <name type="common">Marine alga</name>
    <name type="synonym">Syracosphaera carterae</name>
    <dbReference type="NCBI Taxonomy" id="13221"/>
    <lineage>
        <taxon>Eukaryota</taxon>
        <taxon>Haptista</taxon>
        <taxon>Haptophyta</taxon>
        <taxon>Prymnesiophyceae</taxon>
        <taxon>Isochrysidales</taxon>
        <taxon>Isochrysidaceae</taxon>
        <taxon>Chrysotila</taxon>
    </lineage>
</organism>
<dbReference type="InterPro" id="IPR036047">
    <property type="entry name" value="F-box-like_dom_sf"/>
</dbReference>
<feature type="domain" description="F-box" evidence="1">
    <location>
        <begin position="7"/>
        <end position="54"/>
    </location>
</feature>
<dbReference type="EMBL" id="HBIZ01000983">
    <property type="protein sequence ID" value="CAE0747972.1"/>
    <property type="molecule type" value="Transcribed_RNA"/>
</dbReference>
<dbReference type="PROSITE" id="PS50181">
    <property type="entry name" value="FBOX"/>
    <property type="match status" value="1"/>
</dbReference>
<name>A0A7S4AYE1_CHRCT</name>
<evidence type="ECO:0000259" key="1">
    <source>
        <dbReference type="PROSITE" id="PS50181"/>
    </source>
</evidence>